<comment type="subunit">
    <text evidence="3">Interacts with FLNA (via filamin repeat 21); increases PKA-mediated phosphorylation of FLNA.</text>
</comment>
<dbReference type="SUPFAM" id="SSF81321">
    <property type="entry name" value="Family A G protein-coupled receptor-like"/>
    <property type="match status" value="1"/>
</dbReference>
<evidence type="ECO:0000256" key="14">
    <source>
        <dbReference type="ARBA" id="ARBA00023288"/>
    </source>
</evidence>
<feature type="transmembrane region" description="Helical" evidence="18">
    <location>
        <begin position="314"/>
        <end position="338"/>
    </location>
</feature>
<dbReference type="GO" id="GO:0004937">
    <property type="term" value="F:alpha1-adrenergic receptor activity"/>
    <property type="evidence" value="ECO:0000318"/>
    <property type="project" value="GO_Central"/>
</dbReference>
<keyword evidence="21" id="KW-1185">Reference proteome</keyword>
<dbReference type="PROSITE" id="PS00237">
    <property type="entry name" value="G_PROTEIN_RECEP_F1_1"/>
    <property type="match status" value="1"/>
</dbReference>
<feature type="compositionally biased region" description="Low complexity" evidence="17">
    <location>
        <begin position="427"/>
        <end position="439"/>
    </location>
</feature>
<dbReference type="OrthoDB" id="5977853at2759"/>
<evidence type="ECO:0000256" key="7">
    <source>
        <dbReference type="ARBA" id="ARBA00022989"/>
    </source>
</evidence>
<dbReference type="Ensembl" id="ENSOANT00000048185.1">
    <property type="protein sequence ID" value="ENSOANP00000051066.1"/>
    <property type="gene ID" value="ENSOANG00000041408.1"/>
</dbReference>
<feature type="compositionally biased region" description="Polar residues" evidence="17">
    <location>
        <begin position="474"/>
        <end position="494"/>
    </location>
</feature>
<feature type="transmembrane region" description="Helical" evidence="18">
    <location>
        <begin position="57"/>
        <end position="79"/>
    </location>
</feature>
<evidence type="ECO:0000256" key="2">
    <source>
        <dbReference type="ARBA" id="ARBA00004651"/>
    </source>
</evidence>
<dbReference type="GeneTree" id="ENSGT00940000160795"/>
<evidence type="ECO:0000256" key="3">
    <source>
        <dbReference type="ARBA" id="ARBA00011539"/>
    </source>
</evidence>
<evidence type="ECO:0000256" key="12">
    <source>
        <dbReference type="ARBA" id="ARBA00023180"/>
    </source>
</evidence>
<sequence length="537" mass="57925">MTFPALLNVSFDGNRPDEGSGRDRSAPGPGVVDGASAGGPANGTAALPGLTAQAVGVGLFLAAFILFAVAGNVLVILSVACNRHLHTVTNYFIVNLAVADLLLSAAVLPFSATLEVLDFWAFGRAFCTVWAAVDVLCCTASILSLCVISVDRYIGVKHSLRYPAIMTERKAALILALLWAASVVISVGPLLGWKEPQPSSDTICTITEEAGYAVFSSICSFYLPMAVILAMYFRVYVVARRTTRSLEAGVKKERGKSAEVVVLRIHCRSALDGPHAGPGTGPGTGPKGPKGPKGPTFRSSLSIRMLKFSREKKAAKTLAIVVGVFVLCWFPFFFILPLGSLFPALKPSELLFKVIFWLGYFNSCVNPIIYPCSSKEFKRAFIRLLRCQCGRRHRRRPLWRVYDGHGGMQAGGSRRESGSDPRSQGGDPDPATPALLPAPSLTPAPARPDPGAGGGRRRPRPFREWKIFSSFRRPSSQLREKVTSLSRKIRSGSQKGAAAFKTEVESVSIGIPQDPGEAADFRTYNPADRRGLRETDI</sequence>
<comment type="function">
    <text evidence="1">This alpha-adrenergic receptor mediates its effect through the influx of extracellular calcium.</text>
</comment>
<feature type="transmembrane region" description="Helical" evidence="18">
    <location>
        <begin position="91"/>
        <end position="110"/>
    </location>
</feature>
<evidence type="ECO:0000256" key="15">
    <source>
        <dbReference type="ARBA" id="ARBA00033147"/>
    </source>
</evidence>
<evidence type="ECO:0000256" key="4">
    <source>
        <dbReference type="ARBA" id="ARBA00014541"/>
    </source>
</evidence>
<dbReference type="GO" id="GO:0007204">
    <property type="term" value="P:positive regulation of cytosolic calcium ion concentration"/>
    <property type="evidence" value="ECO:0000318"/>
    <property type="project" value="GO_Central"/>
</dbReference>
<dbReference type="Pfam" id="PF00001">
    <property type="entry name" value="7tm_1"/>
    <property type="match status" value="1"/>
</dbReference>
<accession>A0A6I8PEH1</accession>
<dbReference type="OMA" id="ATCQAYE"/>
<dbReference type="SMART" id="SM01381">
    <property type="entry name" value="7TM_GPCR_Srsx"/>
    <property type="match status" value="1"/>
</dbReference>
<reference evidence="20" key="2">
    <citation type="submission" date="2025-08" db="UniProtKB">
        <authorList>
            <consortium name="Ensembl"/>
        </authorList>
    </citation>
    <scope>IDENTIFICATION</scope>
    <source>
        <strain evidence="20">Glennie</strain>
    </source>
</reference>
<dbReference type="GO" id="GO:0042802">
    <property type="term" value="F:identical protein binding"/>
    <property type="evidence" value="ECO:0007669"/>
    <property type="project" value="Ensembl"/>
</dbReference>
<feature type="compositionally biased region" description="Gly residues" evidence="17">
    <location>
        <begin position="276"/>
        <end position="288"/>
    </location>
</feature>
<protein>
    <recommendedName>
        <fullName evidence="4">Alpha-1D adrenergic receptor</fullName>
    </recommendedName>
    <alternativeName>
        <fullName evidence="15">Alpha-1D adrenoreceptor</fullName>
    </alternativeName>
</protein>
<feature type="region of interest" description="Disordered" evidence="17">
    <location>
        <begin position="271"/>
        <end position="295"/>
    </location>
</feature>
<evidence type="ECO:0000256" key="16">
    <source>
        <dbReference type="RuleBase" id="RU000688"/>
    </source>
</evidence>
<feature type="domain" description="G-protein coupled receptors family 1 profile" evidence="19">
    <location>
        <begin position="71"/>
        <end position="370"/>
    </location>
</feature>
<dbReference type="GO" id="GO:0045907">
    <property type="term" value="P:positive regulation of vasoconstriction"/>
    <property type="evidence" value="ECO:0000318"/>
    <property type="project" value="GO_Central"/>
</dbReference>
<evidence type="ECO:0000259" key="19">
    <source>
        <dbReference type="PROSITE" id="PS50262"/>
    </source>
</evidence>
<dbReference type="GO" id="GO:0005886">
    <property type="term" value="C:plasma membrane"/>
    <property type="evidence" value="ECO:0000318"/>
    <property type="project" value="GO_Central"/>
</dbReference>
<dbReference type="Proteomes" id="UP000002279">
    <property type="component" value="Chromosome 18"/>
</dbReference>
<dbReference type="Bgee" id="ENSOANG00000041408">
    <property type="expression patterns" value="Expressed in adult mammalian kidney and 4 other cell types or tissues"/>
</dbReference>
<dbReference type="PRINTS" id="PR01103">
    <property type="entry name" value="ADRENERGICR"/>
</dbReference>
<dbReference type="PRINTS" id="PR00237">
    <property type="entry name" value="GPCRRHODOPSN"/>
</dbReference>
<feature type="region of interest" description="Disordered" evidence="17">
    <location>
        <begin position="404"/>
        <end position="460"/>
    </location>
</feature>
<dbReference type="PANTHER" id="PTHR24248">
    <property type="entry name" value="ADRENERGIC RECEPTOR-RELATED G-PROTEIN COUPLED RECEPTOR"/>
    <property type="match status" value="1"/>
</dbReference>
<dbReference type="PANTHER" id="PTHR24248:SF14">
    <property type="entry name" value="ALPHA-1D ADRENERGIC RECEPTOR"/>
    <property type="match status" value="1"/>
</dbReference>
<evidence type="ECO:0000256" key="9">
    <source>
        <dbReference type="ARBA" id="ARBA00023136"/>
    </source>
</evidence>
<organism evidence="20 21">
    <name type="scientific">Ornithorhynchus anatinus</name>
    <name type="common">Duckbill platypus</name>
    <dbReference type="NCBI Taxonomy" id="9258"/>
    <lineage>
        <taxon>Eukaryota</taxon>
        <taxon>Metazoa</taxon>
        <taxon>Chordata</taxon>
        <taxon>Craniata</taxon>
        <taxon>Vertebrata</taxon>
        <taxon>Euteleostomi</taxon>
        <taxon>Mammalia</taxon>
        <taxon>Monotremata</taxon>
        <taxon>Ornithorhynchidae</taxon>
        <taxon>Ornithorhynchus</taxon>
    </lineage>
</organism>
<name>A0A6I8PEH1_ORNAN</name>
<dbReference type="CTD" id="146"/>
<evidence type="ECO:0000256" key="10">
    <source>
        <dbReference type="ARBA" id="ARBA00023139"/>
    </source>
</evidence>
<dbReference type="GO" id="GO:0007200">
    <property type="term" value="P:phospholipase C-activating G protein-coupled receptor signaling pathway"/>
    <property type="evidence" value="ECO:0000318"/>
    <property type="project" value="GO_Central"/>
</dbReference>
<evidence type="ECO:0000256" key="8">
    <source>
        <dbReference type="ARBA" id="ARBA00023040"/>
    </source>
</evidence>
<keyword evidence="11 16" id="KW-0675">Receptor</keyword>
<dbReference type="GO" id="GO:0043410">
    <property type="term" value="P:positive regulation of MAPK cascade"/>
    <property type="evidence" value="ECO:0000318"/>
    <property type="project" value="GO_Central"/>
</dbReference>
<keyword evidence="14" id="KW-0449">Lipoprotein</keyword>
<evidence type="ECO:0000256" key="18">
    <source>
        <dbReference type="SAM" id="Phobius"/>
    </source>
</evidence>
<dbReference type="InterPro" id="IPR002233">
    <property type="entry name" value="ADR_fam"/>
</dbReference>
<dbReference type="InterPro" id="IPR017452">
    <property type="entry name" value="GPCR_Rhodpsn_7TM"/>
</dbReference>
<feature type="transmembrane region" description="Helical" evidence="18">
    <location>
        <begin position="130"/>
        <end position="150"/>
    </location>
</feature>
<dbReference type="GO" id="GO:0007267">
    <property type="term" value="P:cell-cell signaling"/>
    <property type="evidence" value="ECO:0000318"/>
    <property type="project" value="GO_Central"/>
</dbReference>
<evidence type="ECO:0000313" key="20">
    <source>
        <dbReference type="Ensembl" id="ENSOANP00000051066.1"/>
    </source>
</evidence>
<proteinExistence type="inferred from homology"/>
<keyword evidence="5" id="KW-1003">Cell membrane</keyword>
<feature type="region of interest" description="Disordered" evidence="17">
    <location>
        <begin position="474"/>
        <end position="501"/>
    </location>
</feature>
<evidence type="ECO:0000256" key="5">
    <source>
        <dbReference type="ARBA" id="ARBA00022475"/>
    </source>
</evidence>
<feature type="transmembrane region" description="Helical" evidence="18">
    <location>
        <begin position="171"/>
        <end position="192"/>
    </location>
</feature>
<evidence type="ECO:0000313" key="21">
    <source>
        <dbReference type="Proteomes" id="UP000002279"/>
    </source>
</evidence>
<keyword evidence="10" id="KW-0564">Palmitate</keyword>
<keyword evidence="7 18" id="KW-1133">Transmembrane helix</keyword>
<feature type="transmembrane region" description="Helical" evidence="18">
    <location>
        <begin position="212"/>
        <end position="235"/>
    </location>
</feature>
<dbReference type="PROSITE" id="PS50262">
    <property type="entry name" value="G_PROTEIN_RECEP_F1_2"/>
    <property type="match status" value="1"/>
</dbReference>
<evidence type="ECO:0000256" key="13">
    <source>
        <dbReference type="ARBA" id="ARBA00023224"/>
    </source>
</evidence>
<feature type="region of interest" description="Disordered" evidence="17">
    <location>
        <begin position="1"/>
        <end position="33"/>
    </location>
</feature>
<evidence type="ECO:0000256" key="11">
    <source>
        <dbReference type="ARBA" id="ARBA00023170"/>
    </source>
</evidence>
<dbReference type="RefSeq" id="XP_028938827.1">
    <property type="nucleotide sequence ID" value="XM_029082994.1"/>
</dbReference>
<gene>
    <name evidence="20" type="primary">ADRA1D</name>
</gene>
<dbReference type="InterPro" id="IPR000276">
    <property type="entry name" value="GPCR_Rhodpsn"/>
</dbReference>
<dbReference type="InterPro" id="IPR000363">
    <property type="entry name" value="ADRA1D_rcpt"/>
</dbReference>
<dbReference type="PRINTS" id="PR00240">
    <property type="entry name" value="ADRENRGCA1DR"/>
</dbReference>
<dbReference type="FunCoup" id="A0A6I8PEH1">
    <property type="interactions" value="1043"/>
</dbReference>
<keyword evidence="6 16" id="KW-0812">Transmembrane</keyword>
<evidence type="ECO:0000256" key="6">
    <source>
        <dbReference type="ARBA" id="ARBA00022692"/>
    </source>
</evidence>
<dbReference type="GO" id="GO:0071880">
    <property type="term" value="P:adenylate cyclase-activating adrenergic receptor signaling pathway"/>
    <property type="evidence" value="ECO:0000318"/>
    <property type="project" value="GO_Central"/>
</dbReference>
<evidence type="ECO:0000256" key="17">
    <source>
        <dbReference type="SAM" id="MobiDB-lite"/>
    </source>
</evidence>
<comment type="subcellular location">
    <subcellularLocation>
        <location evidence="2">Cell membrane</location>
        <topology evidence="2">Multi-pass membrane protein</topology>
    </subcellularLocation>
</comment>
<reference evidence="20 21" key="1">
    <citation type="journal article" date="2008" name="Nature">
        <title>Genome analysis of the platypus reveals unique signatures of evolution.</title>
        <authorList>
            <person name="Warren W.C."/>
            <person name="Hillier L.W."/>
            <person name="Marshall Graves J.A."/>
            <person name="Birney E."/>
            <person name="Ponting C.P."/>
            <person name="Grutzner F."/>
            <person name="Belov K."/>
            <person name="Miller W."/>
            <person name="Clarke L."/>
            <person name="Chinwalla A.T."/>
            <person name="Yang S.P."/>
            <person name="Heger A."/>
            <person name="Locke D.P."/>
            <person name="Miethke P."/>
            <person name="Waters P.D."/>
            <person name="Veyrunes F."/>
            <person name="Fulton L."/>
            <person name="Fulton B."/>
            <person name="Graves T."/>
            <person name="Wallis J."/>
            <person name="Puente X.S."/>
            <person name="Lopez-Otin C."/>
            <person name="Ordonez G.R."/>
            <person name="Eichler E.E."/>
            <person name="Chen L."/>
            <person name="Cheng Z."/>
            <person name="Deakin J.E."/>
            <person name="Alsop A."/>
            <person name="Thompson K."/>
            <person name="Kirby P."/>
            <person name="Papenfuss A.T."/>
            <person name="Wakefield M.J."/>
            <person name="Olender T."/>
            <person name="Lancet D."/>
            <person name="Huttley G.A."/>
            <person name="Smit A.F."/>
            <person name="Pask A."/>
            <person name="Temple-Smith P."/>
            <person name="Batzer M.A."/>
            <person name="Walker J.A."/>
            <person name="Konkel M.K."/>
            <person name="Harris R.S."/>
            <person name="Whittington C.M."/>
            <person name="Wong E.S."/>
            <person name="Gemmell N.J."/>
            <person name="Buschiazzo E."/>
            <person name="Vargas Jentzsch I.M."/>
            <person name="Merkel A."/>
            <person name="Schmitz J."/>
            <person name="Zemann A."/>
            <person name="Churakov G."/>
            <person name="Kriegs J.O."/>
            <person name="Brosius J."/>
            <person name="Murchison E.P."/>
            <person name="Sachidanandam R."/>
            <person name="Smith C."/>
            <person name="Hannon G.J."/>
            <person name="Tsend-Ayush E."/>
            <person name="McMillan D."/>
            <person name="Attenborough R."/>
            <person name="Rens W."/>
            <person name="Ferguson-Smith M."/>
            <person name="Lefevre C.M."/>
            <person name="Sharp J.A."/>
            <person name="Nicholas K.R."/>
            <person name="Ray D.A."/>
            <person name="Kube M."/>
            <person name="Reinhardt R."/>
            <person name="Pringle T.H."/>
            <person name="Taylor J."/>
            <person name="Jones R.C."/>
            <person name="Nixon B."/>
            <person name="Dacheux J.L."/>
            <person name="Niwa H."/>
            <person name="Sekita Y."/>
            <person name="Huang X."/>
            <person name="Stark A."/>
            <person name="Kheradpour P."/>
            <person name="Kellis M."/>
            <person name="Flicek P."/>
            <person name="Chen Y."/>
            <person name="Webber C."/>
            <person name="Hardison R."/>
            <person name="Nelson J."/>
            <person name="Hallsworth-Pepin K."/>
            <person name="Delehaunty K."/>
            <person name="Markovic C."/>
            <person name="Minx P."/>
            <person name="Feng Y."/>
            <person name="Kremitzki C."/>
            <person name="Mitreva M."/>
            <person name="Glasscock J."/>
            <person name="Wylie T."/>
            <person name="Wohldmann P."/>
            <person name="Thiru P."/>
            <person name="Nhan M.N."/>
            <person name="Pohl C.S."/>
            <person name="Smith S.M."/>
            <person name="Hou S."/>
            <person name="Nefedov M."/>
            <person name="de Jong P.J."/>
            <person name="Renfree M.B."/>
            <person name="Mardis E.R."/>
            <person name="Wilson R.K."/>
        </authorList>
    </citation>
    <scope>NUCLEOTIDE SEQUENCE [LARGE SCALE GENOMIC DNA]</scope>
    <source>
        <strain evidence="20 21">Glennie</strain>
    </source>
</reference>
<dbReference type="KEGG" id="oaa:103169047"/>
<keyword evidence="9 18" id="KW-0472">Membrane</keyword>
<dbReference type="Gene3D" id="1.20.1070.10">
    <property type="entry name" value="Rhodopsin 7-helix transmembrane proteins"/>
    <property type="match status" value="1"/>
</dbReference>
<keyword evidence="13 16" id="KW-0807">Transducer</keyword>
<keyword evidence="12" id="KW-0325">Glycoprotein</keyword>
<dbReference type="InParanoid" id="A0A6I8PEH1"/>
<dbReference type="AlphaFoldDB" id="A0A6I8PEH1"/>
<reference evidence="20" key="3">
    <citation type="submission" date="2025-09" db="UniProtKB">
        <authorList>
            <consortium name="Ensembl"/>
        </authorList>
    </citation>
    <scope>IDENTIFICATION</scope>
    <source>
        <strain evidence="20">Glennie</strain>
    </source>
</reference>
<comment type="similarity">
    <text evidence="16">Belongs to the G-protein coupled receptor 1 family.</text>
</comment>
<evidence type="ECO:0000256" key="1">
    <source>
        <dbReference type="ARBA" id="ARBA00002833"/>
    </source>
</evidence>
<feature type="transmembrane region" description="Helical" evidence="18">
    <location>
        <begin position="350"/>
        <end position="370"/>
    </location>
</feature>
<feature type="compositionally biased region" description="Basic and acidic residues" evidence="17">
    <location>
        <begin position="14"/>
        <end position="25"/>
    </location>
</feature>
<dbReference type="GeneID" id="103169047"/>
<keyword evidence="8 16" id="KW-0297">G-protein coupled receptor</keyword>